<evidence type="ECO:0000256" key="1">
    <source>
        <dbReference type="SAM" id="MobiDB-lite"/>
    </source>
</evidence>
<dbReference type="GO" id="GO:0016593">
    <property type="term" value="C:Cdc73/Paf1 complex"/>
    <property type="evidence" value="ECO:0007669"/>
    <property type="project" value="InterPro"/>
</dbReference>
<reference evidence="3" key="2">
    <citation type="journal article" date="2017" name="Nat. Plants">
        <title>The Aegilops tauschii genome reveals multiple impacts of transposons.</title>
        <authorList>
            <person name="Zhao G."/>
            <person name="Zou C."/>
            <person name="Li K."/>
            <person name="Wang K."/>
            <person name="Li T."/>
            <person name="Gao L."/>
            <person name="Zhang X."/>
            <person name="Wang H."/>
            <person name="Yang Z."/>
            <person name="Liu X."/>
            <person name="Jiang W."/>
            <person name="Mao L."/>
            <person name="Kong X."/>
            <person name="Jiao Y."/>
            <person name="Jia J."/>
        </authorList>
    </citation>
    <scope>NUCLEOTIDE SEQUENCE [LARGE SCALE GENOMIC DNA]</scope>
    <source>
        <strain evidence="3">cv. AL8/78</strain>
    </source>
</reference>
<dbReference type="GO" id="GO:0006368">
    <property type="term" value="P:transcription elongation by RNA polymerase II"/>
    <property type="evidence" value="ECO:0007669"/>
    <property type="project" value="InterPro"/>
</dbReference>
<protein>
    <submittedName>
        <fullName evidence="2">Uncharacterized protein</fullName>
    </submittedName>
</protein>
<reference evidence="3" key="1">
    <citation type="journal article" date="2014" name="Science">
        <title>Ancient hybridizations among the ancestral genomes of bread wheat.</title>
        <authorList>
            <consortium name="International Wheat Genome Sequencing Consortium,"/>
            <person name="Marcussen T."/>
            <person name="Sandve S.R."/>
            <person name="Heier L."/>
            <person name="Spannagl M."/>
            <person name="Pfeifer M."/>
            <person name="Jakobsen K.S."/>
            <person name="Wulff B.B."/>
            <person name="Steuernagel B."/>
            <person name="Mayer K.F."/>
            <person name="Olsen O.A."/>
        </authorList>
    </citation>
    <scope>NUCLEOTIDE SEQUENCE [LARGE SCALE GENOMIC DNA]</scope>
    <source>
        <strain evidence="3">cv. AL8/78</strain>
    </source>
</reference>
<dbReference type="InterPro" id="IPR007149">
    <property type="entry name" value="Leo1"/>
</dbReference>
<feature type="compositionally biased region" description="Acidic residues" evidence="1">
    <location>
        <begin position="150"/>
        <end position="169"/>
    </location>
</feature>
<name>A0A453BQC4_AEGTS</name>
<keyword evidence="3" id="KW-1185">Reference proteome</keyword>
<dbReference type="GO" id="GO:0032968">
    <property type="term" value="P:positive regulation of transcription elongation by RNA polymerase II"/>
    <property type="evidence" value="ECO:0007669"/>
    <property type="project" value="TreeGrafter"/>
</dbReference>
<organism evidence="2 3">
    <name type="scientific">Aegilops tauschii subsp. strangulata</name>
    <name type="common">Goatgrass</name>
    <dbReference type="NCBI Taxonomy" id="200361"/>
    <lineage>
        <taxon>Eukaryota</taxon>
        <taxon>Viridiplantae</taxon>
        <taxon>Streptophyta</taxon>
        <taxon>Embryophyta</taxon>
        <taxon>Tracheophyta</taxon>
        <taxon>Spermatophyta</taxon>
        <taxon>Magnoliopsida</taxon>
        <taxon>Liliopsida</taxon>
        <taxon>Poales</taxon>
        <taxon>Poaceae</taxon>
        <taxon>BOP clade</taxon>
        <taxon>Pooideae</taxon>
        <taxon>Triticodae</taxon>
        <taxon>Triticeae</taxon>
        <taxon>Triticinae</taxon>
        <taxon>Aegilops</taxon>
    </lineage>
</organism>
<dbReference type="GO" id="GO:1990269">
    <property type="term" value="F:RNA polymerase II C-terminal domain phosphoserine binding"/>
    <property type="evidence" value="ECO:0007669"/>
    <property type="project" value="TreeGrafter"/>
</dbReference>
<reference evidence="2" key="5">
    <citation type="journal article" date="2021" name="G3 (Bethesda)">
        <title>Aegilops tauschii genome assembly Aet v5.0 features greater sequence contiguity and improved annotation.</title>
        <authorList>
            <person name="Wang L."/>
            <person name="Zhu T."/>
            <person name="Rodriguez J.C."/>
            <person name="Deal K.R."/>
            <person name="Dubcovsky J."/>
            <person name="McGuire P.E."/>
            <person name="Lux T."/>
            <person name="Spannagl M."/>
            <person name="Mayer K.F.X."/>
            <person name="Baldrich P."/>
            <person name="Meyers B.C."/>
            <person name="Huo N."/>
            <person name="Gu Y.Q."/>
            <person name="Zhou H."/>
            <person name="Devos K.M."/>
            <person name="Bennetzen J.L."/>
            <person name="Unver T."/>
            <person name="Budak H."/>
            <person name="Gulick P.J."/>
            <person name="Galiba G."/>
            <person name="Kalapos B."/>
            <person name="Nelson D.R."/>
            <person name="Li P."/>
            <person name="You F.M."/>
            <person name="Luo M.C."/>
            <person name="Dvorak J."/>
        </authorList>
    </citation>
    <scope>NUCLEOTIDE SEQUENCE [LARGE SCALE GENOMIC DNA]</scope>
    <source>
        <strain evidence="2">cv. AL8/78</strain>
    </source>
</reference>
<sequence>MHFQQSFSFFTDIVIMQAEGQSIRAHSILQRKREKVNRKYTQPARQRRQLSPGFLEDALDEDEETDNHYSSRRMASRGHFEDDLEAEALGERRIINAKKSNMSRGVPRKPSFPPSRPARRQEYSESEREESEYETEGEDIEHSPTGGREELDEEDEYEEDPEPMSDEGIQEPKRKRESAVGGSQRRREVDSDEDSPPRKQPATVHRRKGVVFESDDEDE</sequence>
<reference evidence="2" key="4">
    <citation type="submission" date="2019-03" db="UniProtKB">
        <authorList>
            <consortium name="EnsemblPlants"/>
        </authorList>
    </citation>
    <scope>IDENTIFICATION</scope>
</reference>
<accession>A0A453BQC4</accession>
<dbReference type="AlphaFoldDB" id="A0A453BQC4"/>
<dbReference type="PANTHER" id="PTHR23146:SF0">
    <property type="entry name" value="RNA POLYMERASE-ASSOCIATED PROTEIN LEO1"/>
    <property type="match status" value="1"/>
</dbReference>
<evidence type="ECO:0000313" key="3">
    <source>
        <dbReference type="Proteomes" id="UP000015105"/>
    </source>
</evidence>
<feature type="region of interest" description="Disordered" evidence="1">
    <location>
        <begin position="32"/>
        <end position="77"/>
    </location>
</feature>
<evidence type="ECO:0000313" key="2">
    <source>
        <dbReference type="EnsemblPlants" id="AET2Gv20591400.5"/>
    </source>
</evidence>
<feature type="compositionally biased region" description="Acidic residues" evidence="1">
    <location>
        <begin position="127"/>
        <end position="139"/>
    </location>
</feature>
<dbReference type="Proteomes" id="UP000015105">
    <property type="component" value="Chromosome 2D"/>
</dbReference>
<dbReference type="PANTHER" id="PTHR23146">
    <property type="entry name" value="LEO1 PROTEIN"/>
    <property type="match status" value="1"/>
</dbReference>
<dbReference type="Gramene" id="AET2Gv20591400.5">
    <property type="protein sequence ID" value="AET2Gv20591400.5"/>
    <property type="gene ID" value="AET2Gv20591400"/>
</dbReference>
<reference evidence="2" key="3">
    <citation type="journal article" date="2017" name="Nature">
        <title>Genome sequence of the progenitor of the wheat D genome Aegilops tauschii.</title>
        <authorList>
            <person name="Luo M.C."/>
            <person name="Gu Y.Q."/>
            <person name="Puiu D."/>
            <person name="Wang H."/>
            <person name="Twardziok S.O."/>
            <person name="Deal K.R."/>
            <person name="Huo N."/>
            <person name="Zhu T."/>
            <person name="Wang L."/>
            <person name="Wang Y."/>
            <person name="McGuire P.E."/>
            <person name="Liu S."/>
            <person name="Long H."/>
            <person name="Ramasamy R.K."/>
            <person name="Rodriguez J.C."/>
            <person name="Van S.L."/>
            <person name="Yuan L."/>
            <person name="Wang Z."/>
            <person name="Xia Z."/>
            <person name="Xiao L."/>
            <person name="Anderson O.D."/>
            <person name="Ouyang S."/>
            <person name="Liang Y."/>
            <person name="Zimin A.V."/>
            <person name="Pertea G."/>
            <person name="Qi P."/>
            <person name="Bennetzen J.L."/>
            <person name="Dai X."/>
            <person name="Dawson M.W."/>
            <person name="Muller H.G."/>
            <person name="Kugler K."/>
            <person name="Rivarola-Duarte L."/>
            <person name="Spannagl M."/>
            <person name="Mayer K.F.X."/>
            <person name="Lu F.H."/>
            <person name="Bevan M.W."/>
            <person name="Leroy P."/>
            <person name="Li P."/>
            <person name="You F.M."/>
            <person name="Sun Q."/>
            <person name="Liu Z."/>
            <person name="Lyons E."/>
            <person name="Wicker T."/>
            <person name="Salzberg S.L."/>
            <person name="Devos K.M."/>
            <person name="Dvorak J."/>
        </authorList>
    </citation>
    <scope>NUCLEOTIDE SEQUENCE [LARGE SCALE GENOMIC DNA]</scope>
    <source>
        <strain evidence="2">cv. AL8/78</strain>
    </source>
</reference>
<feature type="region of interest" description="Disordered" evidence="1">
    <location>
        <begin position="95"/>
        <end position="219"/>
    </location>
</feature>
<dbReference type="EnsemblPlants" id="AET2Gv20591400.5">
    <property type="protein sequence ID" value="AET2Gv20591400.5"/>
    <property type="gene ID" value="AET2Gv20591400"/>
</dbReference>
<proteinExistence type="predicted"/>